<accession>A0ABZ2SYH7</accession>
<dbReference type="EMBL" id="CP147250">
    <property type="protein sequence ID" value="WYJ80789.1"/>
    <property type="molecule type" value="Genomic_DNA"/>
</dbReference>
<feature type="domain" description="Enoyl reductase (ER)" evidence="1">
    <location>
        <begin position="21"/>
        <end position="336"/>
    </location>
</feature>
<reference evidence="2 3" key="1">
    <citation type="submission" date="2021-03" db="EMBL/GenBank/DDBJ databases">
        <authorList>
            <person name="Gilmore M.S."/>
            <person name="Schwartzman J."/>
            <person name="Van Tyne D."/>
            <person name="Martin M."/>
            <person name="Earl A.M."/>
            <person name="Manson A.L."/>
            <person name="Straub T."/>
            <person name="Salamzade R."/>
            <person name="Saavedra J."/>
            <person name="Lebreton F."/>
            <person name="Prichula J."/>
            <person name="Schaufler K."/>
            <person name="Gaca A."/>
            <person name="Sgardioli B."/>
            <person name="Wagenaar J."/>
            <person name="Strong T."/>
        </authorList>
    </citation>
    <scope>NUCLEOTIDE SEQUENCE [LARGE SCALE GENOMIC DNA]</scope>
    <source>
        <strain evidence="2 3">DIV1094</strain>
    </source>
</reference>
<keyword evidence="3" id="KW-1185">Reference proteome</keyword>
<dbReference type="Proteomes" id="UP000664360">
    <property type="component" value="Chromosome"/>
</dbReference>
<dbReference type="InterPro" id="IPR013154">
    <property type="entry name" value="ADH-like_N"/>
</dbReference>
<dbReference type="InterPro" id="IPR020843">
    <property type="entry name" value="ER"/>
</dbReference>
<dbReference type="SUPFAM" id="SSF51735">
    <property type="entry name" value="NAD(P)-binding Rossmann-fold domains"/>
    <property type="match status" value="1"/>
</dbReference>
<organism evidence="2 3">
    <name type="scientific">Candidatus Enterococcus mangumiae</name>
    <dbReference type="NCBI Taxonomy" id="2230878"/>
    <lineage>
        <taxon>Bacteria</taxon>
        <taxon>Bacillati</taxon>
        <taxon>Bacillota</taxon>
        <taxon>Bacilli</taxon>
        <taxon>Lactobacillales</taxon>
        <taxon>Enterococcaceae</taxon>
        <taxon>Enterococcus</taxon>
    </lineage>
</organism>
<evidence type="ECO:0000313" key="3">
    <source>
        <dbReference type="Proteomes" id="UP000664360"/>
    </source>
</evidence>
<dbReference type="PANTHER" id="PTHR43482">
    <property type="entry name" value="PROTEIN AST1-RELATED"/>
    <property type="match status" value="1"/>
</dbReference>
<dbReference type="PROSITE" id="PS01162">
    <property type="entry name" value="QOR_ZETA_CRYSTAL"/>
    <property type="match status" value="1"/>
</dbReference>
<evidence type="ECO:0000259" key="1">
    <source>
        <dbReference type="SMART" id="SM00829"/>
    </source>
</evidence>
<dbReference type="InterPro" id="IPR002364">
    <property type="entry name" value="Quin_OxRdtase/zeta-crystal_CS"/>
</dbReference>
<dbReference type="SMART" id="SM00829">
    <property type="entry name" value="PKS_ER"/>
    <property type="match status" value="1"/>
</dbReference>
<dbReference type="InterPro" id="IPR036291">
    <property type="entry name" value="NAD(P)-bd_dom_sf"/>
</dbReference>
<dbReference type="CDD" id="cd08252">
    <property type="entry name" value="AL_MDR"/>
    <property type="match status" value="1"/>
</dbReference>
<dbReference type="PANTHER" id="PTHR43482:SF1">
    <property type="entry name" value="PROTEIN AST1-RELATED"/>
    <property type="match status" value="1"/>
</dbReference>
<dbReference type="InterPro" id="IPR052585">
    <property type="entry name" value="Lipid_raft_assoc_Zn_ADH"/>
</dbReference>
<name>A0ABZ2SYH7_9ENTE</name>
<dbReference type="InterPro" id="IPR011032">
    <property type="entry name" value="GroES-like_sf"/>
</dbReference>
<dbReference type="InterPro" id="IPR014182">
    <property type="entry name" value="ADH_Zn_typ-1"/>
</dbReference>
<dbReference type="Pfam" id="PF08240">
    <property type="entry name" value="ADH_N"/>
    <property type="match status" value="1"/>
</dbReference>
<reference evidence="2 3" key="2">
    <citation type="submission" date="2024-03" db="EMBL/GenBank/DDBJ databases">
        <title>The Genome Sequence of Enterococcus sp. DIV1094.</title>
        <authorList>
            <consortium name="The Broad Institute Genomics Platform"/>
            <consortium name="The Broad Institute Microbial Omics Core"/>
            <consortium name="The Broad Institute Genomic Center for Infectious Diseases"/>
            <person name="Earl A."/>
            <person name="Manson A."/>
            <person name="Gilmore M."/>
            <person name="Schwartman J."/>
            <person name="Shea T."/>
            <person name="Abouelleil A."/>
            <person name="Cao P."/>
            <person name="Chapman S."/>
            <person name="Cusick C."/>
            <person name="Young S."/>
            <person name="Neafsey D."/>
            <person name="Nusbaum C."/>
            <person name="Birren B."/>
        </authorList>
    </citation>
    <scope>NUCLEOTIDE SEQUENCE [LARGE SCALE GENOMIC DNA]</scope>
    <source>
        <strain evidence="2 3">DIV1094</strain>
    </source>
</reference>
<dbReference type="Pfam" id="PF13602">
    <property type="entry name" value="ADH_zinc_N_2"/>
    <property type="match status" value="1"/>
</dbReference>
<evidence type="ECO:0000313" key="2">
    <source>
        <dbReference type="EMBL" id="WYJ80789.1"/>
    </source>
</evidence>
<sequence length="345" mass="37912">MMAVSSSMKRFGFTRDTPYPGLVEEEIVTPEPGEHDLLIEVVALSINPVDTKRREIVKAETFTVLGYDSVGYVRKVGTAVTDFEVNDRVYYAGTTQRGGSQQEYQLVDARIVAKAPQNLTDEEVAAIPLTALTAYELLFEKFHLIPQKGGNEGKELLVINGGGGVGSIMTQLAKWAGMKVYATASPQNFGWLEKNGVDVPLDYHHSLYDQLAEVGVEGVDHIAVLYDIEPYVSEIERIIQPLGHIGMIVNTKEKIDLNGFKNDSISFHWEYVFTKTDHDKEIATQGAILKKLAQLFEANQLHSHVTTVYSKGITRASLEQAMAAVSKGSQQGKLVVSGGFPKAAH</sequence>
<dbReference type="Gene3D" id="3.40.50.720">
    <property type="entry name" value="NAD(P)-binding Rossmann-like Domain"/>
    <property type="match status" value="1"/>
</dbReference>
<gene>
    <name evidence="2" type="ORF">DOK79_002372</name>
</gene>
<dbReference type="SUPFAM" id="SSF50129">
    <property type="entry name" value="GroES-like"/>
    <property type="match status" value="1"/>
</dbReference>
<proteinExistence type="predicted"/>
<dbReference type="Gene3D" id="3.90.180.10">
    <property type="entry name" value="Medium-chain alcohol dehydrogenases, catalytic domain"/>
    <property type="match status" value="1"/>
</dbReference>
<protein>
    <recommendedName>
        <fullName evidence="1">Enoyl reductase (ER) domain-containing protein</fullName>
    </recommendedName>
</protein>